<dbReference type="EMBL" id="CP002693">
    <property type="protein sequence ID" value="AEE54520.1"/>
    <property type="molecule type" value="Genomic_DNA"/>
</dbReference>
<dbReference type="HOGENOM" id="CLU_2897937_0_0_10"/>
<evidence type="ECO:0000313" key="1">
    <source>
        <dbReference type="EMBL" id="AEE54520.1"/>
    </source>
</evidence>
<dbReference type="AlphaFoldDB" id="F4L812"/>
<accession>F4L812</accession>
<gene>
    <name evidence="1" type="ordered locus">Halhy_6705</name>
</gene>
<keyword evidence="1" id="KW-0614">Plasmid</keyword>
<name>F4L812_HALH1</name>
<reference evidence="1 2" key="1">
    <citation type="journal article" date="2011" name="Stand. Genomic Sci.">
        <title>Complete genome sequence of Haliscomenobacter hydrossis type strain (O).</title>
        <authorList>
            <consortium name="US DOE Joint Genome Institute (JGI-PGF)"/>
            <person name="Daligault H."/>
            <person name="Lapidus A."/>
            <person name="Zeytun A."/>
            <person name="Nolan M."/>
            <person name="Lucas S."/>
            <person name="Del Rio T.G."/>
            <person name="Tice H."/>
            <person name="Cheng J.F."/>
            <person name="Tapia R."/>
            <person name="Han C."/>
            <person name="Goodwin L."/>
            <person name="Pitluck S."/>
            <person name="Liolios K."/>
            <person name="Pagani I."/>
            <person name="Ivanova N."/>
            <person name="Huntemann M."/>
            <person name="Mavromatis K."/>
            <person name="Mikhailova N."/>
            <person name="Pati A."/>
            <person name="Chen A."/>
            <person name="Palaniappan K."/>
            <person name="Land M."/>
            <person name="Hauser L."/>
            <person name="Brambilla E.M."/>
            <person name="Rohde M."/>
            <person name="Verbarg S."/>
            <person name="Goker M."/>
            <person name="Bristow J."/>
            <person name="Eisen J.A."/>
            <person name="Markowitz V."/>
            <person name="Hugenholtz P."/>
            <person name="Kyrpides N.C."/>
            <person name="Klenk H.P."/>
            <person name="Woyke T."/>
        </authorList>
    </citation>
    <scope>NUCLEOTIDE SEQUENCE [LARGE SCALE GENOMIC DNA]</scope>
    <source>
        <strain evidence="2">ATCC 27775 / DSM 1100 / LMG 10767 / O</strain>
        <plasmid evidence="2">Plasmid pHALHY02</plasmid>
    </source>
</reference>
<keyword evidence="2" id="KW-1185">Reference proteome</keyword>
<organism evidence="1 2">
    <name type="scientific">Haliscomenobacter hydrossis (strain ATCC 27775 / DSM 1100 / LMG 10767 / O)</name>
    <dbReference type="NCBI Taxonomy" id="760192"/>
    <lineage>
        <taxon>Bacteria</taxon>
        <taxon>Pseudomonadati</taxon>
        <taxon>Bacteroidota</taxon>
        <taxon>Saprospiria</taxon>
        <taxon>Saprospirales</taxon>
        <taxon>Haliscomenobacteraceae</taxon>
        <taxon>Haliscomenobacter</taxon>
    </lineage>
</organism>
<protein>
    <submittedName>
        <fullName evidence="1">Uncharacterized protein</fullName>
    </submittedName>
</protein>
<geneLocation type="plasmid" evidence="1 2">
    <name>pHALHY02</name>
</geneLocation>
<dbReference type="KEGG" id="hhy:Halhy_6705"/>
<reference key="2">
    <citation type="submission" date="2011-04" db="EMBL/GenBank/DDBJ databases">
        <title>Complete sequence of plasmid 2 of Haliscomenobacter hydrossis DSM 1100.</title>
        <authorList>
            <consortium name="US DOE Joint Genome Institute (JGI-PGF)"/>
            <person name="Lucas S."/>
            <person name="Han J."/>
            <person name="Lapidus A."/>
            <person name="Bruce D."/>
            <person name="Goodwin L."/>
            <person name="Pitluck S."/>
            <person name="Peters L."/>
            <person name="Kyrpides N."/>
            <person name="Mavromatis K."/>
            <person name="Ivanova N."/>
            <person name="Ovchinnikova G."/>
            <person name="Pagani I."/>
            <person name="Daligault H."/>
            <person name="Detter J.C."/>
            <person name="Han C."/>
            <person name="Land M."/>
            <person name="Hauser L."/>
            <person name="Markowitz V."/>
            <person name="Cheng J.-F."/>
            <person name="Hugenholtz P."/>
            <person name="Woyke T."/>
            <person name="Wu D."/>
            <person name="Verbarg S."/>
            <person name="Frueling A."/>
            <person name="Brambilla E."/>
            <person name="Klenk H.-P."/>
            <person name="Eisen J.A."/>
        </authorList>
    </citation>
    <scope>NUCLEOTIDE SEQUENCE</scope>
    <source>
        <strain>DSM 1100</strain>
    </source>
</reference>
<dbReference type="Proteomes" id="UP000008461">
    <property type="component" value="Plasmid pHALHY02"/>
</dbReference>
<evidence type="ECO:0000313" key="2">
    <source>
        <dbReference type="Proteomes" id="UP000008461"/>
    </source>
</evidence>
<sequence>MPHVGYKYDQMEGSPKVSHLADFQKFPRISPQSLRIPLRSYNKLPNTPSLKHQAAQLNPCSL</sequence>
<proteinExistence type="predicted"/>